<evidence type="ECO:0008006" key="3">
    <source>
        <dbReference type="Google" id="ProtNLM"/>
    </source>
</evidence>
<dbReference type="Pfam" id="PF14518">
    <property type="entry name" value="Haem_oxygenas_2"/>
    <property type="match status" value="1"/>
</dbReference>
<accession>A0ABX2S7P1</accession>
<protein>
    <recommendedName>
        <fullName evidence="3">Iron-containing redox enzyme</fullName>
    </recommendedName>
</protein>
<dbReference type="SMART" id="SM01236">
    <property type="entry name" value="Haem_oxygenase_2"/>
    <property type="match status" value="1"/>
</dbReference>
<proteinExistence type="predicted"/>
<dbReference type="Gene3D" id="1.20.910.10">
    <property type="entry name" value="Heme oxygenase-like"/>
    <property type="match status" value="1"/>
</dbReference>
<dbReference type="RefSeq" id="WP_237769051.1">
    <property type="nucleotide sequence ID" value="NZ_FOOI01000017.1"/>
</dbReference>
<dbReference type="EMBL" id="JACBZA010000001">
    <property type="protein sequence ID" value="NYH84241.1"/>
    <property type="molecule type" value="Genomic_DNA"/>
</dbReference>
<comment type="caution">
    <text evidence="1">The sequence shown here is derived from an EMBL/GenBank/DDBJ whole genome shotgun (WGS) entry which is preliminary data.</text>
</comment>
<organism evidence="1 2">
    <name type="scientific">Actinopolymorpha cephalotaxi</name>
    <dbReference type="NCBI Taxonomy" id="504797"/>
    <lineage>
        <taxon>Bacteria</taxon>
        <taxon>Bacillati</taxon>
        <taxon>Actinomycetota</taxon>
        <taxon>Actinomycetes</taxon>
        <taxon>Propionibacteriales</taxon>
        <taxon>Actinopolymorphaceae</taxon>
        <taxon>Actinopolymorpha</taxon>
    </lineage>
</organism>
<dbReference type="SUPFAM" id="SSF48613">
    <property type="entry name" value="Heme oxygenase-like"/>
    <property type="match status" value="1"/>
</dbReference>
<dbReference type="InterPro" id="IPR016084">
    <property type="entry name" value="Haem_Oase-like_multi-hlx"/>
</dbReference>
<reference evidence="1 2" key="1">
    <citation type="submission" date="2020-07" db="EMBL/GenBank/DDBJ databases">
        <title>Sequencing the genomes of 1000 actinobacteria strains.</title>
        <authorList>
            <person name="Klenk H.-P."/>
        </authorList>
    </citation>
    <scope>NUCLEOTIDE SEQUENCE [LARGE SCALE GENOMIC DNA]</scope>
    <source>
        <strain evidence="1 2">DSM 45117</strain>
    </source>
</reference>
<sequence>MLAADVADADPYGDDLQLALYTCYELHYRSFGGVDEGWEWNPALLGLRNQLEAVFLGALRRDAVRHTDVDEALEPLLVEPVDADGISHFLRKHGELSHLRDHIAMRAAYHLKEADPHAWVIPRLQGVAKASLVAVEFDEFGAGRADRAHSRLFADLMDGLGLDTRYGHYLDRTPAVMLAVVNLMSMLGLHRSLRGALVGHLAAAEITTSPSARRITQALDRLGTPDGCRVFYDEHIEADAVHEQVMRHDVIGDLISREPELTEDVIFGIDATEFLEEAVATEVLRAWRAGRSALRDPGDSALCDPAA</sequence>
<dbReference type="Proteomes" id="UP000533017">
    <property type="component" value="Unassembled WGS sequence"/>
</dbReference>
<keyword evidence="2" id="KW-1185">Reference proteome</keyword>
<gene>
    <name evidence="1" type="ORF">FHR37_003092</name>
</gene>
<name>A0ABX2S7P1_9ACTN</name>
<evidence type="ECO:0000313" key="1">
    <source>
        <dbReference type="EMBL" id="NYH84241.1"/>
    </source>
</evidence>
<evidence type="ECO:0000313" key="2">
    <source>
        <dbReference type="Proteomes" id="UP000533017"/>
    </source>
</evidence>